<reference evidence="16 17" key="1">
    <citation type="submission" date="2019-06" db="EMBL/GenBank/DDBJ databases">
        <title>Whole genome shotgun sequence of Cellulomonas uda NBRC 3747.</title>
        <authorList>
            <person name="Hosoyama A."/>
            <person name="Uohara A."/>
            <person name="Ohji S."/>
            <person name="Ichikawa N."/>
        </authorList>
    </citation>
    <scope>NUCLEOTIDE SEQUENCE [LARGE SCALE GENOMIC DNA]</scope>
    <source>
        <strain evidence="16 17">NBRC 3747</strain>
    </source>
</reference>
<evidence type="ECO:0000256" key="8">
    <source>
        <dbReference type="ARBA" id="ARBA00022837"/>
    </source>
</evidence>
<dbReference type="PROSITE" id="PS51257">
    <property type="entry name" value="PROKAR_LIPOPROTEIN"/>
    <property type="match status" value="1"/>
</dbReference>
<dbReference type="EC" id="3.2.1.1" evidence="4 12"/>
<feature type="chain" id="PRO_5021274655" description="Alpha-amylase" evidence="13">
    <location>
        <begin position="30"/>
        <end position="491"/>
    </location>
</feature>
<dbReference type="AlphaFoldDB" id="A0A4Y3KCR0"/>
<keyword evidence="10 12" id="KW-0326">Glycosidase</keyword>
<comment type="cofactor">
    <cofactor evidence="2">
        <name>Ca(2+)</name>
        <dbReference type="ChEBI" id="CHEBI:29108"/>
    </cofactor>
</comment>
<dbReference type="GO" id="GO:0005975">
    <property type="term" value="P:carbohydrate metabolic process"/>
    <property type="evidence" value="ECO:0007669"/>
    <property type="project" value="InterPro"/>
</dbReference>
<comment type="catalytic activity">
    <reaction evidence="1 12">
        <text>Endohydrolysis of (1-&gt;4)-alpha-D-glucosidic linkages in polysaccharides containing three or more (1-&gt;4)-alpha-linked D-glucose units.</text>
        <dbReference type="EC" id="3.2.1.1"/>
    </reaction>
</comment>
<dbReference type="InterPro" id="IPR017853">
    <property type="entry name" value="GH"/>
</dbReference>
<keyword evidence="7 12" id="KW-0378">Hydrolase</keyword>
<evidence type="ECO:0000259" key="14">
    <source>
        <dbReference type="SMART" id="SM00632"/>
    </source>
</evidence>
<dbReference type="InterPro" id="IPR006047">
    <property type="entry name" value="GH13_cat_dom"/>
</dbReference>
<keyword evidence="9 12" id="KW-0119">Carbohydrate metabolism</keyword>
<dbReference type="SUPFAM" id="SSF51011">
    <property type="entry name" value="Glycosyl hydrolase domain"/>
    <property type="match status" value="1"/>
</dbReference>
<dbReference type="InterPro" id="IPR013780">
    <property type="entry name" value="Glyco_hydro_b"/>
</dbReference>
<dbReference type="CDD" id="cd11317">
    <property type="entry name" value="AmyAc_bac_euk_AmyA"/>
    <property type="match status" value="1"/>
</dbReference>
<gene>
    <name evidence="16" type="ORF">CUD01_16180</name>
</gene>
<evidence type="ECO:0000256" key="4">
    <source>
        <dbReference type="ARBA" id="ARBA00012595"/>
    </source>
</evidence>
<evidence type="ECO:0000313" key="17">
    <source>
        <dbReference type="Proteomes" id="UP000315842"/>
    </source>
</evidence>
<feature type="domain" description="Glycosyl hydrolase family 13 catalytic" evidence="15">
    <location>
        <begin position="47"/>
        <end position="403"/>
    </location>
</feature>
<keyword evidence="8" id="KW-0106">Calcium</keyword>
<accession>A0A4Y3KCR0</accession>
<dbReference type="InterPro" id="IPR006046">
    <property type="entry name" value="Alpha_amylase"/>
</dbReference>
<dbReference type="PRINTS" id="PR00110">
    <property type="entry name" value="ALPHAAMYLASE"/>
</dbReference>
<evidence type="ECO:0000256" key="13">
    <source>
        <dbReference type="SAM" id="SignalP"/>
    </source>
</evidence>
<keyword evidence="13" id="KW-0732">Signal</keyword>
<dbReference type="Gene3D" id="3.20.20.80">
    <property type="entry name" value="Glycosidases"/>
    <property type="match status" value="1"/>
</dbReference>
<dbReference type="GO" id="GO:0004556">
    <property type="term" value="F:alpha-amylase activity"/>
    <property type="evidence" value="ECO:0007669"/>
    <property type="project" value="UniProtKB-UniRule"/>
</dbReference>
<sequence>MTHLARRARRGSAALAALLLLPAALGACSDDPPDPATQPASDGSGHDVGVQLFQWTWDAIAQECSTTLGPAGYAWVLTSPPNEHITGEPWWTSYQPVSYRLESRLGTREQFASMVDACHEAGVDVRVDAVVNHMTGQDVPGTGWAGSPYEHYEYPGTWTPADFHHCGLTPDDDIAMYLDRAQVQTCELLNLADLDTGAAHVRERLAAYLQDLVGLGVDGFRIDAAKHMATEDVAAVVAALPDDVAVMQEVIRGSAEPITPEEYTPNGQVYEFTYGKELAGVVAGSPGLALELGESTARYVRSADAVAFVENHDTERNGSTLSYRAGTDDALATVLMLAGTYGTPQVYSGYAFEDVDAGPRQDTDGRVLDATCAPDVAPGDDLAPGDWVCQHRWPQVAGMVGWRGVVGDAPVVDTWSQGDAVALGRGQRGFVVVNLGDDELRATLATRLPDGEYCDVLAGAGTCAPTRVRDGRVDVVVPAGSAVAWDVSRTR</sequence>
<dbReference type="SMART" id="SM00632">
    <property type="entry name" value="Aamy_C"/>
    <property type="match status" value="1"/>
</dbReference>
<evidence type="ECO:0000256" key="5">
    <source>
        <dbReference type="ARBA" id="ARBA00017303"/>
    </source>
</evidence>
<evidence type="ECO:0000256" key="2">
    <source>
        <dbReference type="ARBA" id="ARBA00001913"/>
    </source>
</evidence>
<keyword evidence="17" id="KW-1185">Reference proteome</keyword>
<evidence type="ECO:0000256" key="11">
    <source>
        <dbReference type="RuleBase" id="RU003615"/>
    </source>
</evidence>
<evidence type="ECO:0000256" key="10">
    <source>
        <dbReference type="ARBA" id="ARBA00023295"/>
    </source>
</evidence>
<feature type="domain" description="Alpha-amylase C-terminal" evidence="14">
    <location>
        <begin position="412"/>
        <end position="489"/>
    </location>
</feature>
<dbReference type="Pfam" id="PF00128">
    <property type="entry name" value="Alpha-amylase"/>
    <property type="match status" value="1"/>
</dbReference>
<dbReference type="PANTHER" id="PTHR43447">
    <property type="entry name" value="ALPHA-AMYLASE"/>
    <property type="match status" value="1"/>
</dbReference>
<dbReference type="GO" id="GO:0046872">
    <property type="term" value="F:metal ion binding"/>
    <property type="evidence" value="ECO:0007669"/>
    <property type="project" value="UniProtKB-KW"/>
</dbReference>
<dbReference type="InterPro" id="IPR006048">
    <property type="entry name" value="A-amylase/branching_C"/>
</dbReference>
<comment type="similarity">
    <text evidence="3 11">Belongs to the glycosyl hydrolase 13 family.</text>
</comment>
<feature type="signal peptide" evidence="13">
    <location>
        <begin position="1"/>
        <end position="29"/>
    </location>
</feature>
<dbReference type="Pfam" id="PF02806">
    <property type="entry name" value="Alpha-amylase_C"/>
    <property type="match status" value="1"/>
</dbReference>
<proteinExistence type="inferred from homology"/>
<evidence type="ECO:0000256" key="6">
    <source>
        <dbReference type="ARBA" id="ARBA00022723"/>
    </source>
</evidence>
<evidence type="ECO:0000256" key="9">
    <source>
        <dbReference type="ARBA" id="ARBA00023277"/>
    </source>
</evidence>
<evidence type="ECO:0000313" key="16">
    <source>
        <dbReference type="EMBL" id="GEA81174.1"/>
    </source>
</evidence>
<comment type="caution">
    <text evidence="16">The sequence shown here is derived from an EMBL/GenBank/DDBJ whole genome shotgun (WGS) entry which is preliminary data.</text>
</comment>
<dbReference type="SUPFAM" id="SSF51445">
    <property type="entry name" value="(Trans)glycosidases"/>
    <property type="match status" value="1"/>
</dbReference>
<dbReference type="SMART" id="SM00642">
    <property type="entry name" value="Aamy"/>
    <property type="match status" value="1"/>
</dbReference>
<name>A0A4Y3KCR0_CELUD</name>
<dbReference type="Proteomes" id="UP000315842">
    <property type="component" value="Unassembled WGS sequence"/>
</dbReference>
<evidence type="ECO:0000256" key="1">
    <source>
        <dbReference type="ARBA" id="ARBA00000548"/>
    </source>
</evidence>
<protein>
    <recommendedName>
        <fullName evidence="5 12">Alpha-amylase</fullName>
        <ecNumber evidence="4 12">3.2.1.1</ecNumber>
    </recommendedName>
</protein>
<dbReference type="RefSeq" id="WP_141320182.1">
    <property type="nucleotide sequence ID" value="NZ_BJLP01000023.1"/>
</dbReference>
<evidence type="ECO:0000259" key="15">
    <source>
        <dbReference type="SMART" id="SM00642"/>
    </source>
</evidence>
<evidence type="ECO:0000256" key="3">
    <source>
        <dbReference type="ARBA" id="ARBA00008061"/>
    </source>
</evidence>
<organism evidence="16 17">
    <name type="scientific">Cellulomonas uda</name>
    <dbReference type="NCBI Taxonomy" id="1714"/>
    <lineage>
        <taxon>Bacteria</taxon>
        <taxon>Bacillati</taxon>
        <taxon>Actinomycetota</taxon>
        <taxon>Actinomycetes</taxon>
        <taxon>Micrococcales</taxon>
        <taxon>Cellulomonadaceae</taxon>
        <taxon>Cellulomonas</taxon>
    </lineage>
</organism>
<dbReference type="Gene3D" id="2.60.40.1180">
    <property type="entry name" value="Golgi alpha-mannosidase II"/>
    <property type="match status" value="1"/>
</dbReference>
<keyword evidence="6" id="KW-0479">Metal-binding</keyword>
<evidence type="ECO:0000256" key="12">
    <source>
        <dbReference type="RuleBase" id="RU361134"/>
    </source>
</evidence>
<dbReference type="InterPro" id="IPR031319">
    <property type="entry name" value="A-amylase_C"/>
</dbReference>
<evidence type="ECO:0000256" key="7">
    <source>
        <dbReference type="ARBA" id="ARBA00022801"/>
    </source>
</evidence>
<dbReference type="EMBL" id="BJLP01000023">
    <property type="protein sequence ID" value="GEA81174.1"/>
    <property type="molecule type" value="Genomic_DNA"/>
</dbReference>